<dbReference type="Pfam" id="PF00480">
    <property type="entry name" value="ROK"/>
    <property type="match status" value="1"/>
</dbReference>
<dbReference type="STRING" id="180163.SAMN02745174_01475"/>
<reference evidence="1 2" key="1">
    <citation type="submission" date="2017-02" db="EMBL/GenBank/DDBJ databases">
        <authorList>
            <person name="Peterson S.W."/>
        </authorList>
    </citation>
    <scope>NUCLEOTIDE SEQUENCE [LARGE SCALE GENOMIC DNA]</scope>
    <source>
        <strain evidence="1 2">ATCC 700028</strain>
    </source>
</reference>
<dbReference type="PROSITE" id="PS01125">
    <property type="entry name" value="ROK"/>
    <property type="match status" value="1"/>
</dbReference>
<dbReference type="InterPro" id="IPR049874">
    <property type="entry name" value="ROK_cs"/>
</dbReference>
<dbReference type="InterPro" id="IPR000600">
    <property type="entry name" value="ROK"/>
</dbReference>
<dbReference type="OrthoDB" id="9795247at2"/>
<evidence type="ECO:0000313" key="2">
    <source>
        <dbReference type="Proteomes" id="UP000191153"/>
    </source>
</evidence>
<gene>
    <name evidence="1" type="ORF">SAMN02745174_01475</name>
</gene>
<organism evidence="1 2">
    <name type="scientific">Cetobacterium ceti</name>
    <dbReference type="NCBI Taxonomy" id="180163"/>
    <lineage>
        <taxon>Bacteria</taxon>
        <taxon>Fusobacteriati</taxon>
        <taxon>Fusobacteriota</taxon>
        <taxon>Fusobacteriia</taxon>
        <taxon>Fusobacteriales</taxon>
        <taxon>Fusobacteriaceae</taxon>
        <taxon>Cetobacterium</taxon>
    </lineage>
</organism>
<dbReference type="CDD" id="cd24068">
    <property type="entry name" value="ASKHA_NBD_ROK_FnNanK-like"/>
    <property type="match status" value="1"/>
</dbReference>
<protein>
    <submittedName>
        <fullName evidence="1">ROK family protein (Putative glucokinase)</fullName>
    </submittedName>
</protein>
<dbReference type="GO" id="GO:0016301">
    <property type="term" value="F:kinase activity"/>
    <property type="evidence" value="ECO:0007669"/>
    <property type="project" value="UniProtKB-KW"/>
</dbReference>
<dbReference type="AlphaFoldDB" id="A0A1T4NA99"/>
<dbReference type="Proteomes" id="UP000191153">
    <property type="component" value="Unassembled WGS sequence"/>
</dbReference>
<proteinExistence type="predicted"/>
<dbReference type="Gene3D" id="3.30.420.40">
    <property type="match status" value="2"/>
</dbReference>
<dbReference type="EMBL" id="FUWX01000010">
    <property type="protein sequence ID" value="SJZ75993.1"/>
    <property type="molecule type" value="Genomic_DNA"/>
</dbReference>
<keyword evidence="1" id="KW-0808">Transferase</keyword>
<evidence type="ECO:0000313" key="1">
    <source>
        <dbReference type="EMBL" id="SJZ75993.1"/>
    </source>
</evidence>
<keyword evidence="1" id="KW-0418">Kinase</keyword>
<accession>A0A1T4NA99</accession>
<dbReference type="SUPFAM" id="SSF53067">
    <property type="entry name" value="Actin-like ATPase domain"/>
    <property type="match status" value="1"/>
</dbReference>
<name>A0A1T4NA99_9FUSO</name>
<dbReference type="PANTHER" id="PTHR18964">
    <property type="entry name" value="ROK (REPRESSOR, ORF, KINASE) FAMILY"/>
    <property type="match status" value="1"/>
</dbReference>
<keyword evidence="2" id="KW-1185">Reference proteome</keyword>
<dbReference type="RefSeq" id="WP_078693964.1">
    <property type="nucleotide sequence ID" value="NZ_FUWX01000010.1"/>
</dbReference>
<dbReference type="PANTHER" id="PTHR18964:SF165">
    <property type="entry name" value="BETA-GLUCOSIDE KINASE"/>
    <property type="match status" value="1"/>
</dbReference>
<dbReference type="InterPro" id="IPR043129">
    <property type="entry name" value="ATPase_NBD"/>
</dbReference>
<sequence length="301" mass="32372">MKIIAIDIGGTDIKFGLIDQTGIILQKGIVSTGKENTIENLLDKLSEIIEKYLDKDIVGIGISSTGQVDSKEGKIIGGTDIVKHLINKELVSVLKEKYKLPVIMENDVNCAALGEFWMGGAKGEKDFICLTIGTGIGGAIVLNGEVYTGSNGVAGEFGHIQIESNGRKCGCGKKGCYEAYGSTSSLVRLVNETTGESLNGKIIFEKIHNNEKIYVDIYEKWCDYIAQGLSIIINIFNPKLILIGGGVSAQGDFLLNSLKKHLENKIGENYKKGLELKVAKTGNDAGILGAAYLLLKKEGLI</sequence>